<dbReference type="EMBL" id="JACBZD010000001">
    <property type="protein sequence ID" value="NYI04478.1"/>
    <property type="molecule type" value="Genomic_DNA"/>
</dbReference>
<dbReference type="GO" id="GO:0016705">
    <property type="term" value="F:oxidoreductase activity, acting on paired donors, with incorporation or reduction of molecular oxygen"/>
    <property type="evidence" value="ECO:0007669"/>
    <property type="project" value="InterPro"/>
</dbReference>
<evidence type="ECO:0000259" key="2">
    <source>
        <dbReference type="Pfam" id="PF00296"/>
    </source>
</evidence>
<dbReference type="InterPro" id="IPR019910">
    <property type="entry name" value="Lucif-like_OxRdtase_MSMEG_4879"/>
</dbReference>
<feature type="domain" description="Luciferase-like" evidence="2">
    <location>
        <begin position="12"/>
        <end position="300"/>
    </location>
</feature>
<dbReference type="NCBIfam" id="TIGR03564">
    <property type="entry name" value="F420_MSMEG_4879"/>
    <property type="match status" value="1"/>
</dbReference>
<accession>A0A853A217</accession>
<dbReference type="PANTHER" id="PTHR43244:SF1">
    <property type="entry name" value="5,10-METHYLENETETRAHYDROMETHANOPTERIN REDUCTASE"/>
    <property type="match status" value="1"/>
</dbReference>
<comment type="caution">
    <text evidence="3">The sequence shown here is derived from an EMBL/GenBank/DDBJ whole genome shotgun (WGS) entry which is preliminary data.</text>
</comment>
<dbReference type="InterPro" id="IPR011251">
    <property type="entry name" value="Luciferase-like_dom"/>
</dbReference>
<dbReference type="Gene3D" id="3.20.20.30">
    <property type="entry name" value="Luciferase-like domain"/>
    <property type="match status" value="1"/>
</dbReference>
<dbReference type="InterPro" id="IPR050564">
    <property type="entry name" value="F420-G6PD/mer"/>
</dbReference>
<sequence length="326" mass="33077">MQIGMKIAPSGRARNDVDDLLEQARRATAAGFAALWAPQGFSYDALTALAVLARDPGVAGVELGVTVVTAQSRHAITTASQARTLQAASGGRAVLGIGASHAGFSERFGVPFDRPAAYVEEYLDALLPLLRDEEVRVRGERVTACTAGVSTAVAGAERPVPVLLGALGPRMLRLAGGRADGTVTFMAGPRTIGGHIAPAVTAAAHAAGRPAPRVLVGVNVSLTGEPDRVRAEVDAELSWVADLPSYRRLLDLEGAGSPGEITVAGDERAVRRGIRRLAEAGATGLNVTPVGTPAEVGRTIELLGALAGELGGPVAGGADVGGAAEG</sequence>
<dbReference type="PANTHER" id="PTHR43244">
    <property type="match status" value="1"/>
</dbReference>
<reference evidence="3 4" key="1">
    <citation type="submission" date="2020-07" db="EMBL/GenBank/DDBJ databases">
        <title>Sequencing the genomes of 1000 actinobacteria strains.</title>
        <authorList>
            <person name="Klenk H.-P."/>
        </authorList>
    </citation>
    <scope>NUCLEOTIDE SEQUENCE [LARGE SCALE GENOMIC DNA]</scope>
    <source>
        <strain evidence="3 4">DSM 42178</strain>
    </source>
</reference>
<dbReference type="CDD" id="cd01097">
    <property type="entry name" value="Tetrahydromethanopterin_reductase"/>
    <property type="match status" value="1"/>
</dbReference>
<dbReference type="InterPro" id="IPR036661">
    <property type="entry name" value="Luciferase-like_sf"/>
</dbReference>
<keyword evidence="4" id="KW-1185">Reference proteome</keyword>
<proteinExistence type="predicted"/>
<organism evidence="3 4">
    <name type="scientific">Allostreptomyces psammosilenae</name>
    <dbReference type="NCBI Taxonomy" id="1892865"/>
    <lineage>
        <taxon>Bacteria</taxon>
        <taxon>Bacillati</taxon>
        <taxon>Actinomycetota</taxon>
        <taxon>Actinomycetes</taxon>
        <taxon>Kitasatosporales</taxon>
        <taxon>Streptomycetaceae</taxon>
        <taxon>Allostreptomyces</taxon>
    </lineage>
</organism>
<dbReference type="SUPFAM" id="SSF51679">
    <property type="entry name" value="Bacterial luciferase-like"/>
    <property type="match status" value="1"/>
</dbReference>
<evidence type="ECO:0000313" key="4">
    <source>
        <dbReference type="Proteomes" id="UP000567795"/>
    </source>
</evidence>
<name>A0A853A217_9ACTN</name>
<evidence type="ECO:0000313" key="3">
    <source>
        <dbReference type="EMBL" id="NYI04478.1"/>
    </source>
</evidence>
<dbReference type="AlphaFoldDB" id="A0A853A217"/>
<keyword evidence="1" id="KW-0560">Oxidoreductase</keyword>
<evidence type="ECO:0000256" key="1">
    <source>
        <dbReference type="ARBA" id="ARBA00023002"/>
    </source>
</evidence>
<dbReference type="Proteomes" id="UP000567795">
    <property type="component" value="Unassembled WGS sequence"/>
</dbReference>
<dbReference type="Pfam" id="PF00296">
    <property type="entry name" value="Bac_luciferase"/>
    <property type="match status" value="1"/>
</dbReference>
<protein>
    <submittedName>
        <fullName evidence="3">F420-dependent oxidoreductase-like protein</fullName>
    </submittedName>
</protein>
<dbReference type="RefSeq" id="WP_179813363.1">
    <property type="nucleotide sequence ID" value="NZ_JACBZD010000001.1"/>
</dbReference>
<gene>
    <name evidence="3" type="ORF">FHU37_001421</name>
</gene>